<dbReference type="AlphaFoldDB" id="A0A5E5AUM9"/>
<keyword evidence="2" id="KW-1185">Reference proteome</keyword>
<gene>
    <name evidence="1" type="ORF">PAN31117_05259</name>
</gene>
<reference evidence="1 2" key="1">
    <citation type="submission" date="2019-08" db="EMBL/GenBank/DDBJ databases">
        <authorList>
            <person name="Peeters C."/>
        </authorList>
    </citation>
    <scope>NUCLEOTIDE SEQUENCE [LARGE SCALE GENOMIC DNA]</scope>
    <source>
        <strain evidence="1 2">LMG 31117</strain>
    </source>
</reference>
<evidence type="ECO:0000313" key="2">
    <source>
        <dbReference type="Proteomes" id="UP000383122"/>
    </source>
</evidence>
<protein>
    <submittedName>
        <fullName evidence="1">Uncharacterized protein</fullName>
    </submittedName>
</protein>
<name>A0A5E5AUM9_9BURK</name>
<evidence type="ECO:0000313" key="1">
    <source>
        <dbReference type="EMBL" id="VVE75820.1"/>
    </source>
</evidence>
<organism evidence="1 2">
    <name type="scientific">Pandoraea anapnoica</name>
    <dbReference type="NCBI Taxonomy" id="2508301"/>
    <lineage>
        <taxon>Bacteria</taxon>
        <taxon>Pseudomonadati</taxon>
        <taxon>Pseudomonadota</taxon>
        <taxon>Betaproteobacteria</taxon>
        <taxon>Burkholderiales</taxon>
        <taxon>Burkholderiaceae</taxon>
        <taxon>Pandoraea</taxon>
    </lineage>
</organism>
<dbReference type="EMBL" id="CABPSP010000022">
    <property type="protein sequence ID" value="VVE75820.1"/>
    <property type="molecule type" value="Genomic_DNA"/>
</dbReference>
<accession>A0A5E5AUM9</accession>
<proteinExistence type="predicted"/>
<dbReference type="Proteomes" id="UP000383122">
    <property type="component" value="Unassembled WGS sequence"/>
</dbReference>
<sequence length="68" mass="7225">MYCGFGESGVIGIDVASGSVVNTISLPEDQIVADLHYNDLNNCLVATTRDGAGSNKVGIYMIYDPDVR</sequence>